<name>A0A0E9PKW5_ANGAN</name>
<evidence type="ECO:0000313" key="1">
    <source>
        <dbReference type="EMBL" id="JAH04473.1"/>
    </source>
</evidence>
<organism evidence="1">
    <name type="scientific">Anguilla anguilla</name>
    <name type="common">European freshwater eel</name>
    <name type="synonym">Muraena anguilla</name>
    <dbReference type="NCBI Taxonomy" id="7936"/>
    <lineage>
        <taxon>Eukaryota</taxon>
        <taxon>Metazoa</taxon>
        <taxon>Chordata</taxon>
        <taxon>Craniata</taxon>
        <taxon>Vertebrata</taxon>
        <taxon>Euteleostomi</taxon>
        <taxon>Actinopterygii</taxon>
        <taxon>Neopterygii</taxon>
        <taxon>Teleostei</taxon>
        <taxon>Anguilliformes</taxon>
        <taxon>Anguillidae</taxon>
        <taxon>Anguilla</taxon>
    </lineage>
</organism>
<reference evidence="1" key="1">
    <citation type="submission" date="2014-11" db="EMBL/GenBank/DDBJ databases">
        <authorList>
            <person name="Amaro Gonzalez C."/>
        </authorList>
    </citation>
    <scope>NUCLEOTIDE SEQUENCE</scope>
</reference>
<proteinExistence type="predicted"/>
<dbReference type="EMBL" id="GBXM01104104">
    <property type="protein sequence ID" value="JAH04473.1"/>
    <property type="molecule type" value="Transcribed_RNA"/>
</dbReference>
<reference evidence="1" key="2">
    <citation type="journal article" date="2015" name="Fish Shellfish Immunol.">
        <title>Early steps in the European eel (Anguilla anguilla)-Vibrio vulnificus interaction in the gills: Role of the RtxA13 toxin.</title>
        <authorList>
            <person name="Callol A."/>
            <person name="Pajuelo D."/>
            <person name="Ebbesson L."/>
            <person name="Teles M."/>
            <person name="MacKenzie S."/>
            <person name="Amaro C."/>
        </authorList>
    </citation>
    <scope>NUCLEOTIDE SEQUENCE</scope>
</reference>
<sequence length="58" mass="6558">MLKGLAIPTEITGSTQSQCDQSLQHDDVNDMSLICWFKMAPKPNSTVHIKSHFHFKTI</sequence>
<dbReference type="AlphaFoldDB" id="A0A0E9PKW5"/>
<accession>A0A0E9PKW5</accession>
<protein>
    <submittedName>
        <fullName evidence="1">Uncharacterized protein</fullName>
    </submittedName>
</protein>